<reference evidence="3" key="1">
    <citation type="submission" date="2020-03" db="EMBL/GenBank/DDBJ databases">
        <title>Draft sequencing of Calidifontibacter sp. DB0510.</title>
        <authorList>
            <person name="Kim D.-U."/>
        </authorList>
    </citation>
    <scope>NUCLEOTIDE SEQUENCE</scope>
    <source>
        <strain evidence="3">DB0510</strain>
    </source>
</reference>
<comment type="caution">
    <text evidence="3">The sequence shown here is derived from an EMBL/GenBank/DDBJ whole genome shotgun (WGS) entry which is preliminary data.</text>
</comment>
<keyword evidence="4" id="KW-1185">Reference proteome</keyword>
<proteinExistence type="predicted"/>
<dbReference type="RefSeq" id="WP_166194762.1">
    <property type="nucleotide sequence ID" value="NZ_JAAOIV010000003.1"/>
</dbReference>
<feature type="region of interest" description="Disordered" evidence="1">
    <location>
        <begin position="46"/>
        <end position="69"/>
    </location>
</feature>
<dbReference type="AlphaFoldDB" id="A0A967B0U8"/>
<accession>A0A967B0U8</accession>
<keyword evidence="2" id="KW-0472">Membrane</keyword>
<evidence type="ECO:0000256" key="1">
    <source>
        <dbReference type="SAM" id="MobiDB-lite"/>
    </source>
</evidence>
<evidence type="ECO:0000256" key="2">
    <source>
        <dbReference type="SAM" id="Phobius"/>
    </source>
</evidence>
<organism evidence="3 4">
    <name type="scientific">Metallococcus carri</name>
    <dbReference type="NCBI Taxonomy" id="1656884"/>
    <lineage>
        <taxon>Bacteria</taxon>
        <taxon>Bacillati</taxon>
        <taxon>Actinomycetota</taxon>
        <taxon>Actinomycetes</taxon>
        <taxon>Micrococcales</taxon>
        <taxon>Dermacoccaceae</taxon>
        <taxon>Metallococcus</taxon>
    </lineage>
</organism>
<gene>
    <name evidence="3" type="ORF">G9U51_06215</name>
</gene>
<evidence type="ECO:0000313" key="3">
    <source>
        <dbReference type="EMBL" id="NHN55378.1"/>
    </source>
</evidence>
<dbReference type="EMBL" id="JAAOIV010000003">
    <property type="protein sequence ID" value="NHN55378.1"/>
    <property type="molecule type" value="Genomic_DNA"/>
</dbReference>
<dbReference type="Proteomes" id="UP000744769">
    <property type="component" value="Unassembled WGS sequence"/>
</dbReference>
<feature type="compositionally biased region" description="Basic and acidic residues" evidence="1">
    <location>
        <begin position="58"/>
        <end position="69"/>
    </location>
</feature>
<sequence>MIAALAAKLDQPDHPIGMGRLFVLIVVGFAVLFMVTVLIGRVRDQKRGPQEPFGEPVLLRDDKRRGRKK</sequence>
<keyword evidence="2" id="KW-1133">Transmembrane helix</keyword>
<keyword evidence="2" id="KW-0812">Transmembrane</keyword>
<evidence type="ECO:0000313" key="4">
    <source>
        <dbReference type="Proteomes" id="UP000744769"/>
    </source>
</evidence>
<feature type="transmembrane region" description="Helical" evidence="2">
    <location>
        <begin position="20"/>
        <end position="40"/>
    </location>
</feature>
<protein>
    <submittedName>
        <fullName evidence="3">Uncharacterized protein</fullName>
    </submittedName>
</protein>
<name>A0A967B0U8_9MICO</name>